<protein>
    <submittedName>
        <fullName evidence="3">Uncharacterized protein</fullName>
    </submittedName>
</protein>
<keyword evidence="2" id="KW-0472">Membrane</keyword>
<reference evidence="3" key="1">
    <citation type="submission" date="2019-09" db="EMBL/GenBank/DDBJ databases">
        <authorList>
            <person name="Li J."/>
        </authorList>
    </citation>
    <scope>NUCLEOTIDE SEQUENCE [LARGE SCALE GENOMIC DNA]</scope>
    <source>
        <strain evidence="3">JCM 14732</strain>
    </source>
</reference>
<evidence type="ECO:0000256" key="2">
    <source>
        <dbReference type="SAM" id="Phobius"/>
    </source>
</evidence>
<evidence type="ECO:0000313" key="3">
    <source>
        <dbReference type="EMBL" id="KAA1395284.1"/>
    </source>
</evidence>
<dbReference type="Proteomes" id="UP000380867">
    <property type="component" value="Unassembled WGS sequence"/>
</dbReference>
<name>A0A5M4FAC1_9ACTN</name>
<evidence type="ECO:0000313" key="4">
    <source>
        <dbReference type="Proteomes" id="UP000380867"/>
    </source>
</evidence>
<evidence type="ECO:0000256" key="1">
    <source>
        <dbReference type="SAM" id="MobiDB-lite"/>
    </source>
</evidence>
<dbReference type="RefSeq" id="WP_149689950.1">
    <property type="nucleotide sequence ID" value="NZ_SDPQ02000003.1"/>
</dbReference>
<keyword evidence="2" id="KW-0812">Transmembrane</keyword>
<accession>A0A5M4FAC1</accession>
<comment type="caution">
    <text evidence="3">The sequence shown here is derived from an EMBL/GenBank/DDBJ whole genome shotgun (WGS) entry which is preliminary data.</text>
</comment>
<dbReference type="EMBL" id="SDPQ02000003">
    <property type="protein sequence ID" value="KAA1395284.1"/>
    <property type="molecule type" value="Genomic_DNA"/>
</dbReference>
<feature type="transmembrane region" description="Helical" evidence="2">
    <location>
        <begin position="12"/>
        <end position="32"/>
    </location>
</feature>
<proteinExistence type="predicted"/>
<feature type="region of interest" description="Disordered" evidence="1">
    <location>
        <begin position="33"/>
        <end position="82"/>
    </location>
</feature>
<keyword evidence="2" id="KW-1133">Transmembrane helix</keyword>
<sequence length="82" mass="8488">MDEAIRDYARGLAIIAALVLVALAFVANPMPWSPLGQTTNQGQQGGGNGAPSIDLSRFDIPDGWAPGEGTRLVVPTAPGTRT</sequence>
<gene>
    <name evidence="3" type="ORF">ESP70_014040</name>
</gene>
<dbReference type="AlphaFoldDB" id="A0A5M4FAC1"/>
<dbReference type="OrthoDB" id="3748811at2"/>
<keyword evidence="4" id="KW-1185">Reference proteome</keyword>
<organism evidence="3 4">
    <name type="scientific">Aeromicrobium ginsengisoli</name>
    <dbReference type="NCBI Taxonomy" id="363867"/>
    <lineage>
        <taxon>Bacteria</taxon>
        <taxon>Bacillati</taxon>
        <taxon>Actinomycetota</taxon>
        <taxon>Actinomycetes</taxon>
        <taxon>Propionibacteriales</taxon>
        <taxon>Nocardioidaceae</taxon>
        <taxon>Aeromicrobium</taxon>
    </lineage>
</organism>